<dbReference type="EMBL" id="CADCTH010000552">
    <property type="protein sequence ID" value="CAA9290637.1"/>
    <property type="molecule type" value="Genomic_DNA"/>
</dbReference>
<feature type="compositionally biased region" description="Low complexity" evidence="1">
    <location>
        <begin position="29"/>
        <end position="52"/>
    </location>
</feature>
<proteinExistence type="predicted"/>
<feature type="region of interest" description="Disordered" evidence="1">
    <location>
        <begin position="107"/>
        <end position="140"/>
    </location>
</feature>
<sequence length="140" mass="14569">CRTPRRPRARPRAVGLRCARPPRWSPPGSASARCSCSWRPRSPSPARAATPGRAPPPPSSRRRTAGSSTVPTPRTSSTRAGSWAWACSPSACSTASCSRARRPWTGCAVPRPPRRAAGCAPDPPAAPCPAGGARSRAPSP</sequence>
<feature type="compositionally biased region" description="Basic residues" evidence="1">
    <location>
        <begin position="1"/>
        <end position="11"/>
    </location>
</feature>
<evidence type="ECO:0000313" key="2">
    <source>
        <dbReference type="EMBL" id="CAA9290637.1"/>
    </source>
</evidence>
<evidence type="ECO:0000256" key="1">
    <source>
        <dbReference type="SAM" id="MobiDB-lite"/>
    </source>
</evidence>
<accession>A0A6J4JYL6</accession>
<feature type="non-terminal residue" evidence="2">
    <location>
        <position position="140"/>
    </location>
</feature>
<feature type="compositionally biased region" description="Low complexity" evidence="1">
    <location>
        <begin position="128"/>
        <end position="140"/>
    </location>
</feature>
<name>A0A6J4JYL6_9PSEU</name>
<feature type="region of interest" description="Disordered" evidence="1">
    <location>
        <begin position="1"/>
        <end position="84"/>
    </location>
</feature>
<dbReference type="AlphaFoldDB" id="A0A6J4JYL6"/>
<protein>
    <submittedName>
        <fullName evidence="2">Uncharacterized protein</fullName>
    </submittedName>
</protein>
<feature type="non-terminal residue" evidence="2">
    <location>
        <position position="1"/>
    </location>
</feature>
<gene>
    <name evidence="2" type="ORF">AVDCRST_MAG54-4407</name>
</gene>
<feature type="compositionally biased region" description="Low complexity" evidence="1">
    <location>
        <begin position="65"/>
        <end position="84"/>
    </location>
</feature>
<organism evidence="2">
    <name type="scientific">uncultured Actinomycetospora sp</name>
    <dbReference type="NCBI Taxonomy" id="1135996"/>
    <lineage>
        <taxon>Bacteria</taxon>
        <taxon>Bacillati</taxon>
        <taxon>Actinomycetota</taxon>
        <taxon>Actinomycetes</taxon>
        <taxon>Pseudonocardiales</taxon>
        <taxon>Pseudonocardiaceae</taxon>
        <taxon>Actinomycetospora</taxon>
        <taxon>environmental samples</taxon>
    </lineage>
</organism>
<reference evidence="2" key="1">
    <citation type="submission" date="2020-02" db="EMBL/GenBank/DDBJ databases">
        <authorList>
            <person name="Meier V. D."/>
        </authorList>
    </citation>
    <scope>NUCLEOTIDE SEQUENCE</scope>
    <source>
        <strain evidence="2">AVDCRST_MAG54</strain>
    </source>
</reference>